<comment type="subunit">
    <text evidence="4">Component of the eukaryotic translation initiation factor 3 (eIF-3) complex, which is composed of 13 subunits: EIF3A, EIF3B, EIF3C, EIF3D, EIF3E, EIF3F, EIF3G, EIF3H, EIF3I, EIF3J, EIF3K, EIF3L and EIF3M.</text>
</comment>
<protein>
    <recommendedName>
        <fullName evidence="4">Eukaryotic translation initiation factor 3 subunit C</fullName>
        <shortName evidence="4">eIF3c</shortName>
    </recommendedName>
    <alternativeName>
        <fullName evidence="4">Eukaryotic translation initiation factor 3 subunit 8</fullName>
    </alternativeName>
</protein>
<evidence type="ECO:0000256" key="1">
    <source>
        <dbReference type="ARBA" id="ARBA00022490"/>
    </source>
</evidence>
<comment type="similarity">
    <text evidence="4">Belongs to the eIF-3 subunit C family.</text>
</comment>
<comment type="subcellular location">
    <subcellularLocation>
        <location evidence="4">Cytoplasm</location>
    </subcellularLocation>
</comment>
<evidence type="ECO:0000256" key="3">
    <source>
        <dbReference type="ARBA" id="ARBA00022917"/>
    </source>
</evidence>
<dbReference type="EMBL" id="JAAGNN010000009">
    <property type="protein sequence ID" value="KAF4085347.1"/>
    <property type="molecule type" value="Genomic_DNA"/>
</dbReference>
<evidence type="ECO:0000313" key="8">
    <source>
        <dbReference type="Proteomes" id="UP000593565"/>
    </source>
</evidence>
<keyword evidence="8" id="KW-1185">Reference proteome</keyword>
<feature type="region of interest" description="Disordered" evidence="5">
    <location>
        <begin position="158"/>
        <end position="197"/>
    </location>
</feature>
<proteinExistence type="inferred from homology"/>
<evidence type="ECO:0000256" key="2">
    <source>
        <dbReference type="ARBA" id="ARBA00022540"/>
    </source>
</evidence>
<keyword evidence="2 4" id="KW-0396">Initiation factor</keyword>
<comment type="function">
    <text evidence="4">Component of the eukaryotic translation initiation factor 3 (eIF-3) complex, which is involved in protein synthesis of a specialized repertoire of mRNAs and, together with other initiation factors, stimulates binding of mRNA and methionyl-tRNAi to the 40S ribosome. The eIF-3 complex specifically targets and initiates translation of a subset of mRNAs involved in cell proliferation.</text>
</comment>
<dbReference type="Pfam" id="PF05470">
    <property type="entry name" value="eIF-3c_N"/>
    <property type="match status" value="1"/>
</dbReference>
<dbReference type="GO" id="GO:0005852">
    <property type="term" value="C:eukaryotic translation initiation factor 3 complex"/>
    <property type="evidence" value="ECO:0007669"/>
    <property type="project" value="UniProtKB-UniRule"/>
</dbReference>
<feature type="compositionally biased region" description="Basic and acidic residues" evidence="5">
    <location>
        <begin position="259"/>
        <end position="285"/>
    </location>
</feature>
<keyword evidence="1 4" id="KW-0963">Cytoplasm</keyword>
<feature type="region of interest" description="Disordered" evidence="5">
    <location>
        <begin position="1"/>
        <end position="29"/>
    </location>
</feature>
<dbReference type="GO" id="GO:0001732">
    <property type="term" value="P:formation of cytoplasmic translation initiation complex"/>
    <property type="evidence" value="ECO:0007669"/>
    <property type="project" value="UniProtKB-UniRule"/>
</dbReference>
<dbReference type="GO" id="GO:0003743">
    <property type="term" value="F:translation initiation factor activity"/>
    <property type="evidence" value="ECO:0007669"/>
    <property type="project" value="UniProtKB-UniRule"/>
</dbReference>
<dbReference type="GO" id="GO:0031369">
    <property type="term" value="F:translation initiation factor binding"/>
    <property type="evidence" value="ECO:0007669"/>
    <property type="project" value="InterPro"/>
</dbReference>
<sequence>MSRFFATGSDSESEESSSTDEITPKAPGTTFNKQALLLSDDEDTKRVVRSAKDKRFEELTNLIKTIRNAMKLLNMAKCLEEFEQLCRAFLKSKAIVDKEGVPQFYVRLLADLEDYLNQLWEDKEGKKKMKKNNAKALSTLRQKIRKYNRDFEMEIATYKENPEQSADEEEEKEEAGSGSFSDSDGELAGEGGTANSFMNKKPVAEAAPEASKFLKGATADDESESSDDEDWGSDSMDSSSESDDNDGNTASLATAFLKKTQDGDKQLSETRKEERKNRTKNKERADEEGEEGEEEGADSDEGGWKKVRGGVLLVKEKLKMFAKGTEINTTVVVKKLHEILQARGKKGTDRDSQIELLHALAGISNENNLGEGIMVKIKFNIIVSLYDYNPNLGAFKPEMWKKCLECIDELLDILFANSNIFIGENIAEDSENLAISDQPSRSAGCILTLVERMDEEFTKIMQNTDPHSQEYVDNLKDEGHVCCIIDRLLQYLESKGTTEEVCRVYLRRIMHTYYKFDYKAHRRSLGMQGESKDQEESEGEDSAILMDRLCKFIYAKDHTDYIRTCAILCHIYHHALHSRWYQARDLMLMSHLQDNIQHADPPVQILYNRTMVQLGICAFRQGMIKDAHNALLDIQSSGRAKELLGQGLLMRNMQERNAEQEKIEKRRQVPFHMHINLELLECVYLVSAMLLETPYMAAPQFDARRRMISKQFHHQRVVGLETAATGMADSSEIFQLELPMVHSIISKMIINEELMPTQTVVMHRTEPTCLQNMALQLAEKLGGLVQNNEGV</sequence>
<reference evidence="7 8" key="1">
    <citation type="submission" date="2020-02" db="EMBL/GenBank/DDBJ databases">
        <title>A chromosome-scale genome assembly of the black bullhead catfish (Ameiurus melas).</title>
        <authorList>
            <person name="Wen M."/>
            <person name="Zham M."/>
            <person name="Cabau C."/>
            <person name="Klopp C."/>
            <person name="Donnadieu C."/>
            <person name="Roques C."/>
            <person name="Bouchez O."/>
            <person name="Lampietro C."/>
            <person name="Jouanno E."/>
            <person name="Herpin A."/>
            <person name="Louis A."/>
            <person name="Berthelot C."/>
            <person name="Parey E."/>
            <person name="Roest-Crollius H."/>
            <person name="Braasch I."/>
            <person name="Postlethwait J."/>
            <person name="Robinson-Rechavi M."/>
            <person name="Echchiki A."/>
            <person name="Begum T."/>
            <person name="Montfort J."/>
            <person name="Schartl M."/>
            <person name="Bobe J."/>
            <person name="Guiguen Y."/>
        </authorList>
    </citation>
    <scope>NUCLEOTIDE SEQUENCE [LARGE SCALE GENOMIC DNA]</scope>
    <source>
        <strain evidence="7">M_S1</strain>
        <tissue evidence="7">Blood</tissue>
    </source>
</reference>
<accession>A0A7J6ATA2</accession>
<evidence type="ECO:0000313" key="7">
    <source>
        <dbReference type="EMBL" id="KAF4085347.1"/>
    </source>
</evidence>
<dbReference type="PANTHER" id="PTHR13937:SF0">
    <property type="entry name" value="EUKARYOTIC TRANSLATION INITIATION FACTOR 3 SUBUNIT C-RELATED"/>
    <property type="match status" value="1"/>
</dbReference>
<feature type="domain" description="Eukaryotic translation initiation factor 3 subunit C N-terminal" evidence="6">
    <location>
        <begin position="37"/>
        <end position="703"/>
    </location>
</feature>
<dbReference type="GO" id="GO:0033290">
    <property type="term" value="C:eukaryotic 48S preinitiation complex"/>
    <property type="evidence" value="ECO:0007669"/>
    <property type="project" value="UniProtKB-UniRule"/>
</dbReference>
<dbReference type="InterPro" id="IPR008905">
    <property type="entry name" value="EIF3C_N_dom"/>
</dbReference>
<dbReference type="InterPro" id="IPR027516">
    <property type="entry name" value="EIF3C"/>
</dbReference>
<feature type="compositionally biased region" description="Acidic residues" evidence="5">
    <location>
        <begin position="219"/>
        <end position="232"/>
    </location>
</feature>
<feature type="compositionally biased region" description="Acidic residues" evidence="5">
    <location>
        <begin position="286"/>
        <end position="301"/>
    </location>
</feature>
<comment type="caution">
    <text evidence="7">The sequence shown here is derived from an EMBL/GenBank/DDBJ whole genome shotgun (WGS) entry which is preliminary data.</text>
</comment>
<dbReference type="GO" id="GO:0016282">
    <property type="term" value="C:eukaryotic 43S preinitiation complex"/>
    <property type="evidence" value="ECO:0007669"/>
    <property type="project" value="UniProtKB-UniRule"/>
</dbReference>
<dbReference type="GO" id="GO:0003723">
    <property type="term" value="F:RNA binding"/>
    <property type="evidence" value="ECO:0007669"/>
    <property type="project" value="InterPro"/>
</dbReference>
<dbReference type="HAMAP" id="MF_03002">
    <property type="entry name" value="eIF3c"/>
    <property type="match status" value="1"/>
</dbReference>
<evidence type="ECO:0000256" key="5">
    <source>
        <dbReference type="SAM" id="MobiDB-lite"/>
    </source>
</evidence>
<name>A0A7J6ATA2_AMEME</name>
<dbReference type="Proteomes" id="UP000593565">
    <property type="component" value="Unassembled WGS sequence"/>
</dbReference>
<feature type="region of interest" description="Disordered" evidence="5">
    <location>
        <begin position="215"/>
        <end position="303"/>
    </location>
</feature>
<keyword evidence="3 4" id="KW-0648">Protein biosynthesis</keyword>
<evidence type="ECO:0000256" key="4">
    <source>
        <dbReference type="HAMAP-Rule" id="MF_03002"/>
    </source>
</evidence>
<evidence type="ECO:0000259" key="6">
    <source>
        <dbReference type="Pfam" id="PF05470"/>
    </source>
</evidence>
<dbReference type="PANTHER" id="PTHR13937">
    <property type="entry name" value="EUKARYOTIC TRANSLATION INITATION FACTOR 3, SUBUNIT 8 EIF3S8 -RELATED"/>
    <property type="match status" value="1"/>
</dbReference>
<dbReference type="AlphaFoldDB" id="A0A7J6ATA2"/>
<gene>
    <name evidence="4" type="primary">EIF3C</name>
    <name evidence="4" type="synonym">EIF3S8</name>
    <name evidence="7" type="ORF">AMELA_G00117140</name>
</gene>
<organism evidence="7 8">
    <name type="scientific">Ameiurus melas</name>
    <name type="common">Black bullhead</name>
    <name type="synonym">Silurus melas</name>
    <dbReference type="NCBI Taxonomy" id="219545"/>
    <lineage>
        <taxon>Eukaryota</taxon>
        <taxon>Metazoa</taxon>
        <taxon>Chordata</taxon>
        <taxon>Craniata</taxon>
        <taxon>Vertebrata</taxon>
        <taxon>Euteleostomi</taxon>
        <taxon>Actinopterygii</taxon>
        <taxon>Neopterygii</taxon>
        <taxon>Teleostei</taxon>
        <taxon>Ostariophysi</taxon>
        <taxon>Siluriformes</taxon>
        <taxon>Ictaluridae</taxon>
        <taxon>Ameiurus</taxon>
    </lineage>
</organism>